<dbReference type="Gene3D" id="1.10.287.70">
    <property type="match status" value="1"/>
</dbReference>
<feature type="transmembrane region" description="Helical" evidence="1">
    <location>
        <begin position="164"/>
        <end position="185"/>
    </location>
</feature>
<feature type="chain" id="PRO_5042290327" evidence="2">
    <location>
        <begin position="26"/>
        <end position="321"/>
    </location>
</feature>
<reference evidence="3" key="2">
    <citation type="journal article" date="2023" name="Science">
        <title>Genomic signatures of disease resistance in endangered staghorn corals.</title>
        <authorList>
            <person name="Vollmer S.V."/>
            <person name="Selwyn J.D."/>
            <person name="Despard B.A."/>
            <person name="Roesel C.L."/>
        </authorList>
    </citation>
    <scope>NUCLEOTIDE SEQUENCE</scope>
    <source>
        <strain evidence="3">K2</strain>
    </source>
</reference>
<gene>
    <name evidence="3" type="ORF">P5673_000168</name>
</gene>
<keyword evidence="1" id="KW-1133">Transmembrane helix</keyword>
<dbReference type="SUPFAM" id="SSF81324">
    <property type="entry name" value="Voltage-gated potassium channels"/>
    <property type="match status" value="1"/>
</dbReference>
<proteinExistence type="predicted"/>
<evidence type="ECO:0000313" key="4">
    <source>
        <dbReference type="Proteomes" id="UP001249851"/>
    </source>
</evidence>
<dbReference type="EMBL" id="JARQWQ010000001">
    <property type="protein sequence ID" value="KAK2574047.1"/>
    <property type="molecule type" value="Genomic_DNA"/>
</dbReference>
<name>A0AAD9R6N1_ACRCE</name>
<organism evidence="3 4">
    <name type="scientific">Acropora cervicornis</name>
    <name type="common">Staghorn coral</name>
    <dbReference type="NCBI Taxonomy" id="6130"/>
    <lineage>
        <taxon>Eukaryota</taxon>
        <taxon>Metazoa</taxon>
        <taxon>Cnidaria</taxon>
        <taxon>Anthozoa</taxon>
        <taxon>Hexacorallia</taxon>
        <taxon>Scleractinia</taxon>
        <taxon>Astrocoeniina</taxon>
        <taxon>Acroporidae</taxon>
        <taxon>Acropora</taxon>
    </lineage>
</organism>
<sequence>MYAILLRKEIWAWLILSYLCNYSASSTLGTSVCLTAKADMKVLYRKEPPFQKDSFRDCCGLLCDLVKAGLTHCFGRHNCITSTVWTEVSYQDEFWTYIANETVDLALPIDPYISSSLAEKLLDSHGDNITLIPVLKSPGFAMVIDYSVCKNRVQQLTINTILSTWPICAVMLLLAGISGIFIWALESRANKYEFPSSFGRGSSEGFWWVLVTMTTVGVIWMLTGVCLIAIFTAAITSAITVSSVGTDCRNTQGKYLGVLNGSEAEKKARHLGAYVTTYQTEDDMFYSLKTGKVEGVMLDRFKAYFITFKQRKTIISVLPCK</sequence>
<comment type="caution">
    <text evidence="3">The sequence shown here is derived from an EMBL/GenBank/DDBJ whole genome shotgun (WGS) entry which is preliminary data.</text>
</comment>
<keyword evidence="1" id="KW-0812">Transmembrane</keyword>
<feature type="signal peptide" evidence="2">
    <location>
        <begin position="1"/>
        <end position="25"/>
    </location>
</feature>
<evidence type="ECO:0000256" key="1">
    <source>
        <dbReference type="SAM" id="Phobius"/>
    </source>
</evidence>
<feature type="transmembrane region" description="Helical" evidence="1">
    <location>
        <begin position="206"/>
        <end position="235"/>
    </location>
</feature>
<keyword evidence="2" id="KW-0732">Signal</keyword>
<dbReference type="AlphaFoldDB" id="A0AAD9R6N1"/>
<protein>
    <submittedName>
        <fullName evidence="3">Uncharacterized protein</fullName>
    </submittedName>
</protein>
<accession>A0AAD9R6N1</accession>
<dbReference type="Gene3D" id="3.40.190.10">
    <property type="entry name" value="Periplasmic binding protein-like II"/>
    <property type="match status" value="1"/>
</dbReference>
<keyword evidence="1" id="KW-0472">Membrane</keyword>
<reference evidence="3" key="1">
    <citation type="journal article" date="2023" name="G3 (Bethesda)">
        <title>Whole genome assembly and annotation of the endangered Caribbean coral Acropora cervicornis.</title>
        <authorList>
            <person name="Selwyn J.D."/>
            <person name="Vollmer S.V."/>
        </authorList>
    </citation>
    <scope>NUCLEOTIDE SEQUENCE</scope>
    <source>
        <strain evidence="3">K2</strain>
    </source>
</reference>
<evidence type="ECO:0000313" key="3">
    <source>
        <dbReference type="EMBL" id="KAK2574047.1"/>
    </source>
</evidence>
<dbReference type="Proteomes" id="UP001249851">
    <property type="component" value="Unassembled WGS sequence"/>
</dbReference>
<keyword evidence="4" id="KW-1185">Reference proteome</keyword>
<evidence type="ECO:0000256" key="2">
    <source>
        <dbReference type="SAM" id="SignalP"/>
    </source>
</evidence>
<dbReference type="SUPFAM" id="SSF53850">
    <property type="entry name" value="Periplasmic binding protein-like II"/>
    <property type="match status" value="1"/>
</dbReference>